<keyword evidence="2" id="KW-1185">Reference proteome</keyword>
<evidence type="ECO:0000313" key="1">
    <source>
        <dbReference type="EMBL" id="SFH31932.1"/>
    </source>
</evidence>
<accession>A0A1I2Z217</accession>
<gene>
    <name evidence="1" type="ORF">SAMN05421739_11132</name>
</gene>
<organism evidence="1 2">
    <name type="scientific">Pontibacter chinhatensis</name>
    <dbReference type="NCBI Taxonomy" id="1436961"/>
    <lineage>
        <taxon>Bacteria</taxon>
        <taxon>Pseudomonadati</taxon>
        <taxon>Bacteroidota</taxon>
        <taxon>Cytophagia</taxon>
        <taxon>Cytophagales</taxon>
        <taxon>Hymenobacteraceae</taxon>
        <taxon>Pontibacter</taxon>
    </lineage>
</organism>
<reference evidence="2" key="1">
    <citation type="submission" date="2016-10" db="EMBL/GenBank/DDBJ databases">
        <authorList>
            <person name="Varghese N."/>
            <person name="Submissions S."/>
        </authorList>
    </citation>
    <scope>NUCLEOTIDE SEQUENCE [LARGE SCALE GENOMIC DNA]</scope>
    <source>
        <strain evidence="2">LP51</strain>
    </source>
</reference>
<name>A0A1I2Z217_9BACT</name>
<evidence type="ECO:0000313" key="2">
    <source>
        <dbReference type="Proteomes" id="UP000198724"/>
    </source>
</evidence>
<dbReference type="AlphaFoldDB" id="A0A1I2Z217"/>
<dbReference type="RefSeq" id="WP_175491137.1">
    <property type="nucleotide sequence ID" value="NZ_FOOT01000011.1"/>
</dbReference>
<protein>
    <submittedName>
        <fullName evidence="1">Uncharacterized protein</fullName>
    </submittedName>
</protein>
<dbReference type="Proteomes" id="UP000198724">
    <property type="component" value="Unassembled WGS sequence"/>
</dbReference>
<proteinExistence type="predicted"/>
<dbReference type="EMBL" id="FOOT01000011">
    <property type="protein sequence ID" value="SFH31932.1"/>
    <property type="molecule type" value="Genomic_DNA"/>
</dbReference>
<sequence length="49" mass="5406">MKKFKENQLKSLDKVVGGSEVVITISGVLDGVKKNTDFKIEKPSELEQA</sequence>